<proteinExistence type="predicted"/>
<feature type="compositionally biased region" description="Low complexity" evidence="1">
    <location>
        <begin position="61"/>
        <end position="70"/>
    </location>
</feature>
<dbReference type="AlphaFoldDB" id="A0A6J4QS59"/>
<evidence type="ECO:0000313" key="2">
    <source>
        <dbReference type="EMBL" id="CAA9453017.1"/>
    </source>
</evidence>
<accession>A0A6J4QS59</accession>
<feature type="compositionally biased region" description="Basic residues" evidence="1">
    <location>
        <begin position="180"/>
        <end position="206"/>
    </location>
</feature>
<gene>
    <name evidence="2" type="ORF">AVDCRST_MAG02-1165</name>
</gene>
<organism evidence="2">
    <name type="scientific">uncultured Rubrobacteraceae bacterium</name>
    <dbReference type="NCBI Taxonomy" id="349277"/>
    <lineage>
        <taxon>Bacteria</taxon>
        <taxon>Bacillati</taxon>
        <taxon>Actinomycetota</taxon>
        <taxon>Rubrobacteria</taxon>
        <taxon>Rubrobacterales</taxon>
        <taxon>Rubrobacteraceae</taxon>
        <taxon>environmental samples</taxon>
    </lineage>
</organism>
<protein>
    <submittedName>
        <fullName evidence="2">ABC transporter, permease protein 2 (Cluster 5, nickel/peptides/opines)</fullName>
    </submittedName>
</protein>
<feature type="compositionally biased region" description="Low complexity" evidence="1">
    <location>
        <begin position="17"/>
        <end position="35"/>
    </location>
</feature>
<feature type="non-terminal residue" evidence="2">
    <location>
        <position position="1"/>
    </location>
</feature>
<sequence length="298" mass="32601">ERSGHRRGLPDADDTAARAAAGGLLAPLQAQQAGPRGAGHRRDHAAHGRPRAPDSALRPPGAGLRPHAAAAGGGRADGDGLFGGRRLLAGGLRGQDLADLFPDLRRDRAAYRSAGRPDGRVLSRDLGRVDRDARRGQPASLPVLDPGPRDSGDPWRRPGLRHDRHRHRFHTGVRQDHARPGPHRTLPRLRGRRQGNRHRARRHHAPPRPPELPAAAPGPDDPRRRLRHHRGGDFVFPRPRRGAGPAELGIDALPGPVVPDDGLVDGVLPRHGDLLRRPRLQPPRRRRPRGPRPQNLRL</sequence>
<name>A0A6J4QS59_9ACTN</name>
<feature type="non-terminal residue" evidence="2">
    <location>
        <position position="298"/>
    </location>
</feature>
<dbReference type="EMBL" id="CADCVH010000037">
    <property type="protein sequence ID" value="CAA9453017.1"/>
    <property type="molecule type" value="Genomic_DNA"/>
</dbReference>
<feature type="compositionally biased region" description="Basic and acidic residues" evidence="1">
    <location>
        <begin position="147"/>
        <end position="156"/>
    </location>
</feature>
<feature type="compositionally biased region" description="Basic residues" evidence="1">
    <location>
        <begin position="38"/>
        <end position="50"/>
    </location>
</feature>
<feature type="compositionally biased region" description="Basic residues" evidence="1">
    <location>
        <begin position="277"/>
        <end position="290"/>
    </location>
</feature>
<feature type="compositionally biased region" description="Basic residues" evidence="1">
    <location>
        <begin position="158"/>
        <end position="171"/>
    </location>
</feature>
<reference evidence="2" key="1">
    <citation type="submission" date="2020-02" db="EMBL/GenBank/DDBJ databases">
        <authorList>
            <person name="Meier V. D."/>
        </authorList>
    </citation>
    <scope>NUCLEOTIDE SEQUENCE</scope>
    <source>
        <strain evidence="2">AVDCRST_MAG02</strain>
    </source>
</reference>
<feature type="compositionally biased region" description="Gly residues" evidence="1">
    <location>
        <begin position="71"/>
        <end position="83"/>
    </location>
</feature>
<feature type="compositionally biased region" description="Basic and acidic residues" evidence="1">
    <location>
        <begin position="110"/>
        <end position="135"/>
    </location>
</feature>
<feature type="region of interest" description="Disordered" evidence="1">
    <location>
        <begin position="1"/>
        <end position="85"/>
    </location>
</feature>
<evidence type="ECO:0000256" key="1">
    <source>
        <dbReference type="SAM" id="MobiDB-lite"/>
    </source>
</evidence>
<feature type="compositionally biased region" description="Low complexity" evidence="1">
    <location>
        <begin position="253"/>
        <end position="267"/>
    </location>
</feature>
<feature type="region of interest" description="Disordered" evidence="1">
    <location>
        <begin position="110"/>
        <end position="298"/>
    </location>
</feature>